<dbReference type="AlphaFoldDB" id="A0A120FF03"/>
<evidence type="ECO:0000313" key="7">
    <source>
        <dbReference type="EMBL" id="KWV41987.1"/>
    </source>
</evidence>
<dbReference type="EMBL" id="LNCD01000138">
    <property type="protein sequence ID" value="KWV41987.1"/>
    <property type="molecule type" value="Genomic_DNA"/>
</dbReference>
<feature type="domain" description="HTH gntR-type" evidence="6">
    <location>
        <begin position="10"/>
        <end position="78"/>
    </location>
</feature>
<evidence type="ECO:0000256" key="5">
    <source>
        <dbReference type="ARBA" id="ARBA00023163"/>
    </source>
</evidence>
<evidence type="ECO:0000259" key="6">
    <source>
        <dbReference type="PROSITE" id="PS50949"/>
    </source>
</evidence>
<comment type="similarity">
    <text evidence="1">In the C-terminal section; belongs to the class-I pyridoxal-phosphate-dependent aminotransferase family.</text>
</comment>
<proteinExistence type="inferred from homology"/>
<evidence type="ECO:0000313" key="8">
    <source>
        <dbReference type="Proteomes" id="UP000068164"/>
    </source>
</evidence>
<dbReference type="InterPro" id="IPR051446">
    <property type="entry name" value="HTH_trans_reg/aminotransferase"/>
</dbReference>
<sequence length="483" mass="53505">MLAVDRTSEMSLHRQLHRALVKMIQDRTLAAGTALPSTRELAADLALARNTIIAAYDQLVTEGYLVNRQGARYVVVDLPLLPKLQTPSLIIPSERTLSVRGMALMHQPFHHGSPGCFAFHPGMPDAHNFPFGVWGRLLARRASFAGDSLFGTYHVTGLPELKEAIVGYLASSRGVICTKEQIVITTGAQAAFDLLARLLLDPGDRVWMEEPGYYGAKAAFTVAGADVRPMPVTLEGWQMGRPPKNIRLIYVTPACQHPLGTSMRMDQRLQLLELAERSNAWIIEDDFDGEYRFQGRPVPAVHGMDRSGNVIYVGTFAKLLFPALRLGFMVLPPGLCDRIHPALSTTGQFPPLFLQAALADFIVEGHMSRHLKRMRRIYAGRRQFFYWICEERLSDYMELLNAEAGIQVVGHLRKGLSDIKISEAATRLGINVSPLSKYYQHETPIQGLVLGYAACNKAQTELGIGQLERAFAEHVSVPSHSLG</sequence>
<dbReference type="InterPro" id="IPR036390">
    <property type="entry name" value="WH_DNA-bd_sf"/>
</dbReference>
<dbReference type="SMART" id="SM00345">
    <property type="entry name" value="HTH_GNTR"/>
    <property type="match status" value="1"/>
</dbReference>
<dbReference type="GO" id="GO:0003700">
    <property type="term" value="F:DNA-binding transcription factor activity"/>
    <property type="evidence" value="ECO:0007669"/>
    <property type="project" value="InterPro"/>
</dbReference>
<dbReference type="InterPro" id="IPR015424">
    <property type="entry name" value="PyrdxlP-dep_Trfase"/>
</dbReference>
<dbReference type="Pfam" id="PF00155">
    <property type="entry name" value="Aminotran_1_2"/>
    <property type="match status" value="1"/>
</dbReference>
<dbReference type="PROSITE" id="PS50949">
    <property type="entry name" value="HTH_GNTR"/>
    <property type="match status" value="1"/>
</dbReference>
<dbReference type="InterPro" id="IPR004839">
    <property type="entry name" value="Aminotransferase_I/II_large"/>
</dbReference>
<dbReference type="PANTHER" id="PTHR46577">
    <property type="entry name" value="HTH-TYPE TRANSCRIPTIONAL REGULATORY PROTEIN GABR"/>
    <property type="match status" value="1"/>
</dbReference>
<dbReference type="Gene3D" id="3.40.640.10">
    <property type="entry name" value="Type I PLP-dependent aspartate aminotransferase-like (Major domain)"/>
    <property type="match status" value="1"/>
</dbReference>
<reference evidence="7 8" key="1">
    <citation type="submission" date="2015-11" db="EMBL/GenBank/DDBJ databases">
        <title>Draft Genome Sequence of the Strain BR 10423 (Rhizobium sp.) isolated from nodules of Mimosa pudica.</title>
        <authorList>
            <person name="Barauna A.C."/>
            <person name="Zilli J.E."/>
            <person name="Simoes-Araujo J.L."/>
            <person name="Reis V.M."/>
            <person name="James E.K."/>
            <person name="Reis F.B.Jr."/>
            <person name="Rouws L.F."/>
            <person name="Passos S.R."/>
            <person name="Gois S.R."/>
        </authorList>
    </citation>
    <scope>NUCLEOTIDE SEQUENCE [LARGE SCALE GENOMIC DNA]</scope>
    <source>
        <strain evidence="7 8">BR10423</strain>
    </source>
</reference>
<evidence type="ECO:0000256" key="2">
    <source>
        <dbReference type="ARBA" id="ARBA00022898"/>
    </source>
</evidence>
<protein>
    <submittedName>
        <fullName evidence="7">Transcriptional regulator</fullName>
    </submittedName>
</protein>
<dbReference type="InterPro" id="IPR000524">
    <property type="entry name" value="Tscrpt_reg_HTH_GntR"/>
</dbReference>
<dbReference type="Pfam" id="PF00392">
    <property type="entry name" value="GntR"/>
    <property type="match status" value="1"/>
</dbReference>
<keyword evidence="5" id="KW-0804">Transcription</keyword>
<comment type="caution">
    <text evidence="7">The sequence shown here is derived from an EMBL/GenBank/DDBJ whole genome shotgun (WGS) entry which is preliminary data.</text>
</comment>
<keyword evidence="4" id="KW-0238">DNA-binding</keyword>
<dbReference type="SUPFAM" id="SSF53383">
    <property type="entry name" value="PLP-dependent transferases"/>
    <property type="match status" value="1"/>
</dbReference>
<dbReference type="PANTHER" id="PTHR46577:SF1">
    <property type="entry name" value="HTH-TYPE TRANSCRIPTIONAL REGULATORY PROTEIN GABR"/>
    <property type="match status" value="1"/>
</dbReference>
<dbReference type="SUPFAM" id="SSF46785">
    <property type="entry name" value="Winged helix' DNA-binding domain"/>
    <property type="match status" value="1"/>
</dbReference>
<evidence type="ECO:0000256" key="1">
    <source>
        <dbReference type="ARBA" id="ARBA00005384"/>
    </source>
</evidence>
<accession>A0A120FF03</accession>
<gene>
    <name evidence="7" type="ORF">AS026_22550</name>
</gene>
<evidence type="ECO:0000256" key="3">
    <source>
        <dbReference type="ARBA" id="ARBA00023015"/>
    </source>
</evidence>
<evidence type="ECO:0000256" key="4">
    <source>
        <dbReference type="ARBA" id="ARBA00023125"/>
    </source>
</evidence>
<dbReference type="Gene3D" id="1.10.10.10">
    <property type="entry name" value="Winged helix-like DNA-binding domain superfamily/Winged helix DNA-binding domain"/>
    <property type="match status" value="1"/>
</dbReference>
<name>A0A120FF03_9HYPH</name>
<dbReference type="PRINTS" id="PR00035">
    <property type="entry name" value="HTHGNTR"/>
</dbReference>
<dbReference type="GO" id="GO:0030170">
    <property type="term" value="F:pyridoxal phosphate binding"/>
    <property type="evidence" value="ECO:0007669"/>
    <property type="project" value="InterPro"/>
</dbReference>
<keyword evidence="2" id="KW-0663">Pyridoxal phosphate</keyword>
<dbReference type="CDD" id="cd00609">
    <property type="entry name" value="AAT_like"/>
    <property type="match status" value="1"/>
</dbReference>
<dbReference type="Proteomes" id="UP000068164">
    <property type="component" value="Unassembled WGS sequence"/>
</dbReference>
<keyword evidence="3" id="KW-0805">Transcription regulation</keyword>
<dbReference type="InterPro" id="IPR036388">
    <property type="entry name" value="WH-like_DNA-bd_sf"/>
</dbReference>
<dbReference type="InterPro" id="IPR015421">
    <property type="entry name" value="PyrdxlP-dep_Trfase_major"/>
</dbReference>
<dbReference type="CDD" id="cd07377">
    <property type="entry name" value="WHTH_GntR"/>
    <property type="match status" value="1"/>
</dbReference>
<dbReference type="GO" id="GO:0003677">
    <property type="term" value="F:DNA binding"/>
    <property type="evidence" value="ECO:0007669"/>
    <property type="project" value="UniProtKB-KW"/>
</dbReference>
<organism evidence="7 8">
    <name type="scientific">Rhizobium altiplani</name>
    <dbReference type="NCBI Taxonomy" id="1864509"/>
    <lineage>
        <taxon>Bacteria</taxon>
        <taxon>Pseudomonadati</taxon>
        <taxon>Pseudomonadota</taxon>
        <taxon>Alphaproteobacteria</taxon>
        <taxon>Hyphomicrobiales</taxon>
        <taxon>Rhizobiaceae</taxon>
        <taxon>Rhizobium/Agrobacterium group</taxon>
        <taxon>Rhizobium</taxon>
    </lineage>
</organism>
<keyword evidence="8" id="KW-1185">Reference proteome</keyword>